<dbReference type="CDD" id="cd06327">
    <property type="entry name" value="PBP1_SBP-like"/>
    <property type="match status" value="1"/>
</dbReference>
<organism evidence="6 7">
    <name type="scientific">Xanthobacter dioxanivorans</name>
    <dbReference type="NCBI Taxonomy" id="2528964"/>
    <lineage>
        <taxon>Bacteria</taxon>
        <taxon>Pseudomonadati</taxon>
        <taxon>Pseudomonadota</taxon>
        <taxon>Alphaproteobacteria</taxon>
        <taxon>Hyphomicrobiales</taxon>
        <taxon>Xanthobacteraceae</taxon>
        <taxon>Xanthobacter</taxon>
    </lineage>
</organism>
<keyword evidence="3" id="KW-0029">Amino-acid transport</keyword>
<feature type="signal peptide" evidence="4">
    <location>
        <begin position="1"/>
        <end position="22"/>
    </location>
</feature>
<dbReference type="InterPro" id="IPR028081">
    <property type="entry name" value="Leu-bd"/>
</dbReference>
<keyword evidence="7" id="KW-1185">Reference proteome</keyword>
<dbReference type="PANTHER" id="PTHR30483">
    <property type="entry name" value="LEUCINE-SPECIFIC-BINDING PROTEIN"/>
    <property type="match status" value="1"/>
</dbReference>
<comment type="similarity">
    <text evidence="1">Belongs to the leucine-binding protein family.</text>
</comment>
<dbReference type="Gene3D" id="3.40.50.2300">
    <property type="match status" value="2"/>
</dbReference>
<sequence length="405" mass="42567">MHHRWIALAAGCLSLMAGPASAEFTGGVLRIGVLNDQSGIYADMAGPGSVVAAKIAVEQFGGKIGNVPIEIVTGDHQNKPDVGLNIARQWLDVGGVDMIADIPNSSIALALSGLVKEKNKVAVITTSNSNRLTGDSCSPNHVHWTLDNYSLAKSTGTEVVKSGGTSWFFITADYAFGHDMEREAGQIVKDAGGTVVGSVRHPLSTSDLSSFLVQAQGSGAKVIGLANAGSDFTNAMKQAAEFGITQSGQRIAGLAVYLTDVRSLGLSSGQGIYLSEPFYWDLNDDTRAFAKAFGERHGGAMPTSFQAGVYSGVLHYLKAVAAVGGDADGRAIVAKMKELPTDDLAFGKGYVRVDGRKIHPMYLFRVKAPGQSKGTWDLYEKKGETPGDQAFKPLNGGGCSLVPQN</sequence>
<dbReference type="PANTHER" id="PTHR30483:SF6">
    <property type="entry name" value="PERIPLASMIC BINDING PROTEIN OF ABC TRANSPORTER FOR NATURAL AMINO ACIDS"/>
    <property type="match status" value="1"/>
</dbReference>
<evidence type="ECO:0000259" key="5">
    <source>
        <dbReference type="Pfam" id="PF13458"/>
    </source>
</evidence>
<feature type="chain" id="PRO_5038135931" evidence="4">
    <location>
        <begin position="23"/>
        <end position="405"/>
    </location>
</feature>
<evidence type="ECO:0000313" key="6">
    <source>
        <dbReference type="EMBL" id="QRG09321.1"/>
    </source>
</evidence>
<dbReference type="EMBL" id="CP063362">
    <property type="protein sequence ID" value="QRG09321.1"/>
    <property type="molecule type" value="Genomic_DNA"/>
</dbReference>
<dbReference type="KEGG" id="xdi:EZH22_14325"/>
<dbReference type="AlphaFoldDB" id="A0A974PTR5"/>
<dbReference type="Pfam" id="PF13458">
    <property type="entry name" value="Peripla_BP_6"/>
    <property type="match status" value="1"/>
</dbReference>
<dbReference type="InterPro" id="IPR051010">
    <property type="entry name" value="BCAA_transport"/>
</dbReference>
<dbReference type="GO" id="GO:0006865">
    <property type="term" value="P:amino acid transport"/>
    <property type="evidence" value="ECO:0007669"/>
    <property type="project" value="UniProtKB-KW"/>
</dbReference>
<dbReference type="Proteomes" id="UP000596427">
    <property type="component" value="Chromosome"/>
</dbReference>
<reference evidence="6 7" key="1">
    <citation type="submission" date="2020-10" db="EMBL/GenBank/DDBJ databases">
        <title>Degradation of 1,4-Dioxane by Xanthobacter sp. YN2, via a Novel Group-2 Soluble Di-Iron Monooxygenase.</title>
        <authorList>
            <person name="Ma F."/>
            <person name="Wang Y."/>
            <person name="Yang J."/>
            <person name="Guo H."/>
            <person name="Su D."/>
            <person name="Yu L."/>
        </authorList>
    </citation>
    <scope>NUCLEOTIDE SEQUENCE [LARGE SCALE GENOMIC DNA]</scope>
    <source>
        <strain evidence="6 7">YN2</strain>
    </source>
</reference>
<proteinExistence type="inferred from homology"/>
<evidence type="ECO:0000313" key="7">
    <source>
        <dbReference type="Proteomes" id="UP000596427"/>
    </source>
</evidence>
<evidence type="ECO:0000256" key="1">
    <source>
        <dbReference type="ARBA" id="ARBA00010062"/>
    </source>
</evidence>
<evidence type="ECO:0000256" key="4">
    <source>
        <dbReference type="SAM" id="SignalP"/>
    </source>
</evidence>
<dbReference type="InterPro" id="IPR028082">
    <property type="entry name" value="Peripla_BP_I"/>
</dbReference>
<dbReference type="RefSeq" id="WP_203196245.1">
    <property type="nucleotide sequence ID" value="NZ_CP063362.1"/>
</dbReference>
<name>A0A974PTR5_9HYPH</name>
<keyword evidence="3" id="KW-0813">Transport</keyword>
<dbReference type="SUPFAM" id="SSF53822">
    <property type="entry name" value="Periplasmic binding protein-like I"/>
    <property type="match status" value="1"/>
</dbReference>
<accession>A0A974PTR5</accession>
<evidence type="ECO:0000256" key="3">
    <source>
        <dbReference type="ARBA" id="ARBA00022970"/>
    </source>
</evidence>
<keyword evidence="2 4" id="KW-0732">Signal</keyword>
<gene>
    <name evidence="6" type="ORF">EZH22_14325</name>
</gene>
<protein>
    <submittedName>
        <fullName evidence="6">ABC transporter substrate-binding protein</fullName>
    </submittedName>
</protein>
<feature type="domain" description="Leucine-binding protein" evidence="5">
    <location>
        <begin position="29"/>
        <end position="368"/>
    </location>
</feature>
<evidence type="ECO:0000256" key="2">
    <source>
        <dbReference type="ARBA" id="ARBA00022729"/>
    </source>
</evidence>